<dbReference type="AlphaFoldDB" id="A0AAV1K0J0"/>
<proteinExistence type="predicted"/>
<evidence type="ECO:0000313" key="1">
    <source>
        <dbReference type="EMBL" id="CAK1554364.1"/>
    </source>
</evidence>
<comment type="caution">
    <text evidence="1">The sequence shown here is derived from an EMBL/GenBank/DDBJ whole genome shotgun (WGS) entry which is preliminary data.</text>
</comment>
<dbReference type="EMBL" id="CAVLEF010000278">
    <property type="protein sequence ID" value="CAK1554364.1"/>
    <property type="molecule type" value="Genomic_DNA"/>
</dbReference>
<sequence>MGQFRNELALVLCNRGTTREAKRGRPSTRVLEEELESKKEKARTISILSDSKSSLLAVTGAYSNHNLVCAARKLITLCKESGKHIELLWVEAHAEAALYLTEEPHYKPCPISYAKKLIRTKTKTEWHERYSKSETATVTKLLFPCPSSAFK</sequence>
<accession>A0AAV1K0J0</accession>
<keyword evidence="2" id="KW-1185">Reference proteome</keyword>
<evidence type="ECO:0008006" key="3">
    <source>
        <dbReference type="Google" id="ProtNLM"/>
    </source>
</evidence>
<name>A0AAV1K0J0_9NEOP</name>
<evidence type="ECO:0000313" key="2">
    <source>
        <dbReference type="Proteomes" id="UP001497472"/>
    </source>
</evidence>
<reference evidence="1 2" key="1">
    <citation type="submission" date="2023-11" db="EMBL/GenBank/DDBJ databases">
        <authorList>
            <person name="Okamura Y."/>
        </authorList>
    </citation>
    <scope>NUCLEOTIDE SEQUENCE [LARGE SCALE GENOMIC DNA]</scope>
</reference>
<gene>
    <name evidence="1" type="ORF">LNINA_LOCUS13285</name>
</gene>
<organism evidence="1 2">
    <name type="scientific">Leptosia nina</name>
    <dbReference type="NCBI Taxonomy" id="320188"/>
    <lineage>
        <taxon>Eukaryota</taxon>
        <taxon>Metazoa</taxon>
        <taxon>Ecdysozoa</taxon>
        <taxon>Arthropoda</taxon>
        <taxon>Hexapoda</taxon>
        <taxon>Insecta</taxon>
        <taxon>Pterygota</taxon>
        <taxon>Neoptera</taxon>
        <taxon>Endopterygota</taxon>
        <taxon>Lepidoptera</taxon>
        <taxon>Glossata</taxon>
        <taxon>Ditrysia</taxon>
        <taxon>Papilionoidea</taxon>
        <taxon>Pieridae</taxon>
        <taxon>Pierinae</taxon>
        <taxon>Leptosia</taxon>
    </lineage>
</organism>
<protein>
    <recommendedName>
        <fullName evidence="3">RNase H type-1 domain-containing protein</fullName>
    </recommendedName>
</protein>
<dbReference type="Proteomes" id="UP001497472">
    <property type="component" value="Unassembled WGS sequence"/>
</dbReference>